<organism evidence="1 2">
    <name type="scientific">Irpex rosettiformis</name>
    <dbReference type="NCBI Taxonomy" id="378272"/>
    <lineage>
        <taxon>Eukaryota</taxon>
        <taxon>Fungi</taxon>
        <taxon>Dikarya</taxon>
        <taxon>Basidiomycota</taxon>
        <taxon>Agaricomycotina</taxon>
        <taxon>Agaricomycetes</taxon>
        <taxon>Polyporales</taxon>
        <taxon>Irpicaceae</taxon>
        <taxon>Irpex</taxon>
    </lineage>
</organism>
<name>A0ACB8UNJ4_9APHY</name>
<proteinExistence type="predicted"/>
<evidence type="ECO:0000313" key="1">
    <source>
        <dbReference type="EMBL" id="KAI0095080.1"/>
    </source>
</evidence>
<accession>A0ACB8UNJ4</accession>
<keyword evidence="2" id="KW-1185">Reference proteome</keyword>
<comment type="caution">
    <text evidence="1">The sequence shown here is derived from an EMBL/GenBank/DDBJ whole genome shotgun (WGS) entry which is preliminary data.</text>
</comment>
<protein>
    <submittedName>
        <fullName evidence="1">Uncharacterized protein</fullName>
    </submittedName>
</protein>
<gene>
    <name evidence="1" type="ORF">BDY19DRAFT_64803</name>
</gene>
<reference evidence="1" key="1">
    <citation type="journal article" date="2021" name="Environ. Microbiol.">
        <title>Gene family expansions and transcriptome signatures uncover fungal adaptations to wood decay.</title>
        <authorList>
            <person name="Hage H."/>
            <person name="Miyauchi S."/>
            <person name="Viragh M."/>
            <person name="Drula E."/>
            <person name="Min B."/>
            <person name="Chaduli D."/>
            <person name="Navarro D."/>
            <person name="Favel A."/>
            <person name="Norest M."/>
            <person name="Lesage-Meessen L."/>
            <person name="Balint B."/>
            <person name="Merenyi Z."/>
            <person name="de Eugenio L."/>
            <person name="Morin E."/>
            <person name="Martinez A.T."/>
            <person name="Baldrian P."/>
            <person name="Stursova M."/>
            <person name="Martinez M.J."/>
            <person name="Novotny C."/>
            <person name="Magnuson J.K."/>
            <person name="Spatafora J.W."/>
            <person name="Maurice S."/>
            <person name="Pangilinan J."/>
            <person name="Andreopoulos W."/>
            <person name="LaButti K."/>
            <person name="Hundley H."/>
            <person name="Na H."/>
            <person name="Kuo A."/>
            <person name="Barry K."/>
            <person name="Lipzen A."/>
            <person name="Henrissat B."/>
            <person name="Riley R."/>
            <person name="Ahrendt S."/>
            <person name="Nagy L.G."/>
            <person name="Grigoriev I.V."/>
            <person name="Martin F."/>
            <person name="Rosso M.N."/>
        </authorList>
    </citation>
    <scope>NUCLEOTIDE SEQUENCE</scope>
    <source>
        <strain evidence="1">CBS 384.51</strain>
    </source>
</reference>
<evidence type="ECO:0000313" key="2">
    <source>
        <dbReference type="Proteomes" id="UP001055072"/>
    </source>
</evidence>
<sequence>MYGKFPVEVTDVVLTKTQALRAPTNEELLTMWNHPEVVRQHLSTMSEPTAATQIKGPALRGRLALAKHLHKKVTEMKEAVLPRDSQVLNTVWAEKSYKRKFAIWNSFPINRLPVEILQEIFRFIILCVADTSRVTANRLLLTSVCQFWRNVALSDKILWNTVYFDDAAPWTRSLAFVERAASAKLDIRIDEPRARPRRRRNVNDSTPSTPHTAPHSITPEQMDSLLDVILSKYSQLRIIIVVVDRWDTSRTVMRRFAAAGEAVSLERFEIHRGSAVSATWIPEPHDPTEAFQPYALCDGSTPKLTWLCLSGINIDWKRFSPLELTTLDLRRIPHGVLPDGESFRRVLASSPNLRRLSMANAGPQLDSSDASPSKPIDLPALRELLIGDCAVDYAMRCLSQLNAPNVICLTLLNMIEISQPSLFTQLTGRYPKVEILSAYTLDIHSTTENKAAIVKWLDSMPKLTLIKIAQMPVQYIECFMEDPRQYDEEPAKSETEDATQKRIIAPGLTGFHVTHMPKEAIFRFIDRRKQLGVPLKNFYTPSMFAELGLRPEGLQVIRNAGVEVKVMYQNMATNEEQHLLGRM</sequence>
<dbReference type="Proteomes" id="UP001055072">
    <property type="component" value="Unassembled WGS sequence"/>
</dbReference>
<dbReference type="EMBL" id="MU274900">
    <property type="protein sequence ID" value="KAI0095080.1"/>
    <property type="molecule type" value="Genomic_DNA"/>
</dbReference>